<keyword evidence="1" id="KW-0472">Membrane</keyword>
<organism evidence="2 3">
    <name type="scientific">Lactuca saligna</name>
    <name type="common">Willowleaf lettuce</name>
    <dbReference type="NCBI Taxonomy" id="75948"/>
    <lineage>
        <taxon>Eukaryota</taxon>
        <taxon>Viridiplantae</taxon>
        <taxon>Streptophyta</taxon>
        <taxon>Embryophyta</taxon>
        <taxon>Tracheophyta</taxon>
        <taxon>Spermatophyta</taxon>
        <taxon>Magnoliopsida</taxon>
        <taxon>eudicotyledons</taxon>
        <taxon>Gunneridae</taxon>
        <taxon>Pentapetalae</taxon>
        <taxon>asterids</taxon>
        <taxon>campanulids</taxon>
        <taxon>Asterales</taxon>
        <taxon>Asteraceae</taxon>
        <taxon>Cichorioideae</taxon>
        <taxon>Cichorieae</taxon>
        <taxon>Lactucinae</taxon>
        <taxon>Lactuca</taxon>
    </lineage>
</organism>
<evidence type="ECO:0000313" key="2">
    <source>
        <dbReference type="EMBL" id="CAI9274199.1"/>
    </source>
</evidence>
<dbReference type="PANTHER" id="PTHR31973:SF189">
    <property type="entry name" value="TRANSPOSASE, MUDR, PLANT, MULE TRANSPOSASE DOMAIN PROTEIN-RELATED"/>
    <property type="match status" value="1"/>
</dbReference>
<dbReference type="PANTHER" id="PTHR31973">
    <property type="entry name" value="POLYPROTEIN, PUTATIVE-RELATED"/>
    <property type="match status" value="1"/>
</dbReference>
<dbReference type="AlphaFoldDB" id="A0AA35YHU0"/>
<keyword evidence="1" id="KW-1133">Transmembrane helix</keyword>
<name>A0AA35YHU0_LACSI</name>
<evidence type="ECO:0008006" key="4">
    <source>
        <dbReference type="Google" id="ProtNLM"/>
    </source>
</evidence>
<proteinExistence type="predicted"/>
<dbReference type="Proteomes" id="UP001177003">
    <property type="component" value="Chromosome 2"/>
</dbReference>
<evidence type="ECO:0000256" key="1">
    <source>
        <dbReference type="SAM" id="Phobius"/>
    </source>
</evidence>
<feature type="transmembrane region" description="Helical" evidence="1">
    <location>
        <begin position="126"/>
        <end position="146"/>
    </location>
</feature>
<protein>
    <recommendedName>
        <fullName evidence="4">MULE transposase domain-containing protein</fullName>
    </recommendedName>
</protein>
<dbReference type="EMBL" id="OX465078">
    <property type="protein sequence ID" value="CAI9274199.1"/>
    <property type="molecule type" value="Genomic_DNA"/>
</dbReference>
<evidence type="ECO:0000313" key="3">
    <source>
        <dbReference type="Proteomes" id="UP001177003"/>
    </source>
</evidence>
<keyword evidence="1" id="KW-0812">Transmembrane</keyword>
<sequence length="218" mass="25146">MACPLNANEASSIIVDVHYEGIFSPKPLVYFQHIKASIRDVDFGGIEFKEFISVFEKITKRKCTDVYYYLGHKSLRDELRPLTYDDDYTRFLDDANGNGGRLVYTLITRTNLYLNGLRKRKQKKVLIVKALMKIQIQSFLMLYLLILNPIKRVFFRVLAVGRDTNNHIYPIAWAVVAVKNKTTWKWFLDLLLDDINMGNGAGLTIISDHHKVFAIVAL</sequence>
<keyword evidence="3" id="KW-1185">Reference proteome</keyword>
<reference evidence="2" key="1">
    <citation type="submission" date="2023-04" db="EMBL/GenBank/DDBJ databases">
        <authorList>
            <person name="Vijverberg K."/>
            <person name="Xiong W."/>
            <person name="Schranz E."/>
        </authorList>
    </citation>
    <scope>NUCLEOTIDE SEQUENCE</scope>
</reference>
<accession>A0AA35YHU0</accession>
<gene>
    <name evidence="2" type="ORF">LSALG_LOCUS14292</name>
</gene>